<keyword evidence="2" id="KW-1185">Reference proteome</keyword>
<proteinExistence type="predicted"/>
<reference evidence="2" key="1">
    <citation type="journal article" date="2023" name="G3 (Bethesda)">
        <title>Genome assembly and association tests identify interacting loci associated with vigor, precocity, and sex in interspecific pistachio rootstocks.</title>
        <authorList>
            <person name="Palmer W."/>
            <person name="Jacygrad E."/>
            <person name="Sagayaradj S."/>
            <person name="Cavanaugh K."/>
            <person name="Han R."/>
            <person name="Bertier L."/>
            <person name="Beede B."/>
            <person name="Kafkas S."/>
            <person name="Golino D."/>
            <person name="Preece J."/>
            <person name="Michelmore R."/>
        </authorList>
    </citation>
    <scope>NUCLEOTIDE SEQUENCE [LARGE SCALE GENOMIC DNA]</scope>
</reference>
<organism evidence="1 2">
    <name type="scientific">Pistacia atlantica</name>
    <dbReference type="NCBI Taxonomy" id="434234"/>
    <lineage>
        <taxon>Eukaryota</taxon>
        <taxon>Viridiplantae</taxon>
        <taxon>Streptophyta</taxon>
        <taxon>Embryophyta</taxon>
        <taxon>Tracheophyta</taxon>
        <taxon>Spermatophyta</taxon>
        <taxon>Magnoliopsida</taxon>
        <taxon>eudicotyledons</taxon>
        <taxon>Gunneridae</taxon>
        <taxon>Pentapetalae</taxon>
        <taxon>rosids</taxon>
        <taxon>malvids</taxon>
        <taxon>Sapindales</taxon>
        <taxon>Anacardiaceae</taxon>
        <taxon>Pistacia</taxon>
    </lineage>
</organism>
<dbReference type="Proteomes" id="UP001164250">
    <property type="component" value="Chromosome 8"/>
</dbReference>
<accession>A0ACC1AS34</accession>
<sequence length="110" mass="13365">MVTAWLVNSMKPFIEKTYLFLSTTKDVWDVVRETYSMVKIPSQIFEIKTRLWQMKQGEKKVTIYYMEMTSLWQELDLSFEEEWLENERVFEFLIGVHRDMKDVRGQILGR</sequence>
<dbReference type="EMBL" id="CM047904">
    <property type="protein sequence ID" value="KAJ0089486.1"/>
    <property type="molecule type" value="Genomic_DNA"/>
</dbReference>
<evidence type="ECO:0000313" key="1">
    <source>
        <dbReference type="EMBL" id="KAJ0089486.1"/>
    </source>
</evidence>
<comment type="caution">
    <text evidence="1">The sequence shown here is derived from an EMBL/GenBank/DDBJ whole genome shotgun (WGS) entry which is preliminary data.</text>
</comment>
<gene>
    <name evidence="1" type="ORF">Patl1_13519</name>
</gene>
<protein>
    <submittedName>
        <fullName evidence="1">Uncharacterized protein</fullName>
    </submittedName>
</protein>
<name>A0ACC1AS34_9ROSI</name>
<evidence type="ECO:0000313" key="2">
    <source>
        <dbReference type="Proteomes" id="UP001164250"/>
    </source>
</evidence>